<dbReference type="InterPro" id="IPR004119">
    <property type="entry name" value="EcKL"/>
</dbReference>
<accession>A0A6A6CT35</accession>
<dbReference type="InterPro" id="IPR011009">
    <property type="entry name" value="Kinase-like_dom_sf"/>
</dbReference>
<dbReference type="Gene3D" id="3.90.1200.10">
    <property type="match status" value="1"/>
</dbReference>
<dbReference type="AlphaFoldDB" id="A0A6A6CT35"/>
<dbReference type="RefSeq" id="XP_033671150.1">
    <property type="nucleotide sequence ID" value="XM_033816142.1"/>
</dbReference>
<evidence type="ECO:0008006" key="3">
    <source>
        <dbReference type="Google" id="ProtNLM"/>
    </source>
</evidence>
<dbReference type="PANTHER" id="PTHR23020">
    <property type="entry name" value="UNCHARACTERIZED NUCLEAR HORMONE RECEPTOR-RELATED"/>
    <property type="match status" value="1"/>
</dbReference>
<dbReference type="PANTHER" id="PTHR23020:SF41">
    <property type="entry name" value="AMINOGLYCOSIDE PHOSPHOTRANSFERASE DOMAIN-CONTAINING PROTEIN"/>
    <property type="match status" value="1"/>
</dbReference>
<dbReference type="InterPro" id="IPR052961">
    <property type="entry name" value="Oxido-Kinase-like_Enzymes"/>
</dbReference>
<reference evidence="1" key="1">
    <citation type="journal article" date="2020" name="Stud. Mycol.">
        <title>101 Dothideomycetes genomes: a test case for predicting lifestyles and emergence of pathogens.</title>
        <authorList>
            <person name="Haridas S."/>
            <person name="Albert R."/>
            <person name="Binder M."/>
            <person name="Bloem J."/>
            <person name="Labutti K."/>
            <person name="Salamov A."/>
            <person name="Andreopoulos B."/>
            <person name="Baker S."/>
            <person name="Barry K."/>
            <person name="Bills G."/>
            <person name="Bluhm B."/>
            <person name="Cannon C."/>
            <person name="Castanera R."/>
            <person name="Culley D."/>
            <person name="Daum C."/>
            <person name="Ezra D."/>
            <person name="Gonzalez J."/>
            <person name="Henrissat B."/>
            <person name="Kuo A."/>
            <person name="Liang C."/>
            <person name="Lipzen A."/>
            <person name="Lutzoni F."/>
            <person name="Magnuson J."/>
            <person name="Mondo S."/>
            <person name="Nolan M."/>
            <person name="Ohm R."/>
            <person name="Pangilinan J."/>
            <person name="Park H.-J."/>
            <person name="Ramirez L."/>
            <person name="Alfaro M."/>
            <person name="Sun H."/>
            <person name="Tritt A."/>
            <person name="Yoshinaga Y."/>
            <person name="Zwiers L.-H."/>
            <person name="Turgeon B."/>
            <person name="Goodwin S."/>
            <person name="Spatafora J."/>
            <person name="Crous P."/>
            <person name="Grigoriev I."/>
        </authorList>
    </citation>
    <scope>NUCLEOTIDE SEQUENCE</scope>
    <source>
        <strain evidence="1">ATCC 36951</strain>
    </source>
</reference>
<name>A0A6A6CT35_ZASCE</name>
<evidence type="ECO:0000313" key="1">
    <source>
        <dbReference type="EMBL" id="KAF2170261.1"/>
    </source>
</evidence>
<dbReference type="OrthoDB" id="411145at2759"/>
<dbReference type="EMBL" id="ML993586">
    <property type="protein sequence ID" value="KAF2170261.1"/>
    <property type="molecule type" value="Genomic_DNA"/>
</dbReference>
<proteinExistence type="predicted"/>
<protein>
    <recommendedName>
        <fullName evidence="3">Aminoglycoside phosphotransferase domain-containing protein</fullName>
    </recommendedName>
</protein>
<organism evidence="1 2">
    <name type="scientific">Zasmidium cellare ATCC 36951</name>
    <dbReference type="NCBI Taxonomy" id="1080233"/>
    <lineage>
        <taxon>Eukaryota</taxon>
        <taxon>Fungi</taxon>
        <taxon>Dikarya</taxon>
        <taxon>Ascomycota</taxon>
        <taxon>Pezizomycotina</taxon>
        <taxon>Dothideomycetes</taxon>
        <taxon>Dothideomycetidae</taxon>
        <taxon>Mycosphaerellales</taxon>
        <taxon>Mycosphaerellaceae</taxon>
        <taxon>Zasmidium</taxon>
    </lineage>
</organism>
<gene>
    <name evidence="1" type="ORF">M409DRAFT_64585</name>
</gene>
<sequence>MTSGEAILDVANKLLTPKGLKATTYEILQNLWAGYGHIARLQVEPIDGIVSQTPDDRHAKQSLILKIVTPPYQNGKNERQVDEGHLRKLISYQVEQRFYTNFAPDLPLSLAPVASCVASISETSNAAEPTIAMILTDLREKFPVEGEKRGELNETQVYAALRWLAGFHGFWWQRTGSIDRKEMRLPPLEEATVNGEHRRDGLWLNGGYTYLATRQKEYKSLREDTSSEWSSALCTPVPESETGLSMAELVAQILSPSVHSSPSSPIQQYETLIHGDVKSENLFTTTSGSKVAFFDFQYVGLGLGVCDLAKLFTCSVPESLLTSQIPSHLDMQEGERQLLEYYRDALEGISGRKYPWEDLVMHWKTAIVDWHRFQVSWGQWGNSEWLEARVRHILRDQKWRECAIKAAEQKS</sequence>
<dbReference type="Proteomes" id="UP000799537">
    <property type="component" value="Unassembled WGS sequence"/>
</dbReference>
<dbReference type="SUPFAM" id="SSF56112">
    <property type="entry name" value="Protein kinase-like (PK-like)"/>
    <property type="match status" value="1"/>
</dbReference>
<dbReference type="Pfam" id="PF02958">
    <property type="entry name" value="EcKL"/>
    <property type="match status" value="1"/>
</dbReference>
<dbReference type="GeneID" id="54569414"/>
<evidence type="ECO:0000313" key="2">
    <source>
        <dbReference type="Proteomes" id="UP000799537"/>
    </source>
</evidence>
<keyword evidence="2" id="KW-1185">Reference proteome</keyword>